<protein>
    <recommendedName>
        <fullName evidence="1">F-box domain-containing protein</fullName>
    </recommendedName>
</protein>
<evidence type="ECO:0000313" key="3">
    <source>
        <dbReference type="Proteomes" id="UP000716291"/>
    </source>
</evidence>
<proteinExistence type="predicted"/>
<dbReference type="SUPFAM" id="SSF81383">
    <property type="entry name" value="F-box domain"/>
    <property type="match status" value="1"/>
</dbReference>
<dbReference type="CDD" id="cd09917">
    <property type="entry name" value="F-box_SF"/>
    <property type="match status" value="1"/>
</dbReference>
<dbReference type="Proteomes" id="UP000716291">
    <property type="component" value="Unassembled WGS sequence"/>
</dbReference>
<dbReference type="InterPro" id="IPR036047">
    <property type="entry name" value="F-box-like_dom_sf"/>
</dbReference>
<keyword evidence="3" id="KW-1185">Reference proteome</keyword>
<dbReference type="InterPro" id="IPR001810">
    <property type="entry name" value="F-box_dom"/>
</dbReference>
<dbReference type="OrthoDB" id="2217005at2759"/>
<dbReference type="Pfam" id="PF12937">
    <property type="entry name" value="F-box-like"/>
    <property type="match status" value="1"/>
</dbReference>
<accession>A0A9P6XDV7</accession>
<gene>
    <name evidence="2" type="ORF">G6F64_003719</name>
</gene>
<comment type="caution">
    <text evidence="2">The sequence shown here is derived from an EMBL/GenBank/DDBJ whole genome shotgun (WGS) entry which is preliminary data.</text>
</comment>
<dbReference type="EMBL" id="JAANQT010000376">
    <property type="protein sequence ID" value="KAG1311554.1"/>
    <property type="molecule type" value="Genomic_DNA"/>
</dbReference>
<reference evidence="2" key="1">
    <citation type="journal article" date="2020" name="Microb. Genom.">
        <title>Genetic diversity of clinical and environmental Mucorales isolates obtained from an investigation of mucormycosis cases among solid organ transplant recipients.</title>
        <authorList>
            <person name="Nguyen M.H."/>
            <person name="Kaul D."/>
            <person name="Muto C."/>
            <person name="Cheng S.J."/>
            <person name="Richter R.A."/>
            <person name="Bruno V.M."/>
            <person name="Liu G."/>
            <person name="Beyhan S."/>
            <person name="Sundermann A.J."/>
            <person name="Mounaud S."/>
            <person name="Pasculle A.W."/>
            <person name="Nierman W.C."/>
            <person name="Driscoll E."/>
            <person name="Cumbie R."/>
            <person name="Clancy C.J."/>
            <person name="Dupont C.L."/>
        </authorList>
    </citation>
    <scope>NUCLEOTIDE SEQUENCE</scope>
    <source>
        <strain evidence="2">GL11</strain>
    </source>
</reference>
<feature type="domain" description="F-box" evidence="1">
    <location>
        <begin position="1"/>
        <end position="41"/>
    </location>
</feature>
<evidence type="ECO:0000313" key="2">
    <source>
        <dbReference type="EMBL" id="KAG1311554.1"/>
    </source>
</evidence>
<evidence type="ECO:0000259" key="1">
    <source>
        <dbReference type="PROSITE" id="PS50181"/>
    </source>
</evidence>
<dbReference type="PROSITE" id="PS50181">
    <property type="entry name" value="FBOX"/>
    <property type="match status" value="1"/>
</dbReference>
<dbReference type="Gene3D" id="1.20.1280.50">
    <property type="match status" value="1"/>
</dbReference>
<name>A0A9P6XDV7_RHIOR</name>
<organism evidence="2 3">
    <name type="scientific">Rhizopus oryzae</name>
    <name type="common">Mucormycosis agent</name>
    <name type="synonym">Rhizopus arrhizus var. delemar</name>
    <dbReference type="NCBI Taxonomy" id="64495"/>
    <lineage>
        <taxon>Eukaryota</taxon>
        <taxon>Fungi</taxon>
        <taxon>Fungi incertae sedis</taxon>
        <taxon>Mucoromycota</taxon>
        <taxon>Mucoromycotina</taxon>
        <taxon>Mucoromycetes</taxon>
        <taxon>Mucorales</taxon>
        <taxon>Mucorineae</taxon>
        <taxon>Rhizopodaceae</taxon>
        <taxon>Rhizopus</taxon>
    </lineage>
</organism>
<sequence length="310" mass="36565">MLPAEILQTIFSHLSYPECYKARSVCQQWKQEVEYYLYQSIKQHQQKLFIAIKGWKVVSLLPSYFDAENKVIEFLPPNEDPLEIALTTRVQLLFSEWKDYKNDLIRYEDLELDDLAQVIFHSTYNPSKEQLYEIPPPLEAFNNKIRYIGDPGVILSFSYKKTAKDTRLYIHSVRVHISWLLSGIDPSILPQEIYADRYSTLAAAISNQQKIRQYNKYSEAVLRYIVINTPEALELLLSEMSTNEPPFVRQQLQTALKSMGIDPRVIWKYNFVKNYILKGGWANNHVMEIIELIQESERKWQTKRKYLLNK</sequence>
<dbReference type="AlphaFoldDB" id="A0A9P6XDV7"/>